<dbReference type="InterPro" id="IPR051683">
    <property type="entry name" value="Enoyl-CoA_Hydratase/Isomerase"/>
</dbReference>
<evidence type="ECO:0000256" key="1">
    <source>
        <dbReference type="ARBA" id="ARBA00005254"/>
    </source>
</evidence>
<comment type="similarity">
    <text evidence="1">Belongs to the enoyl-CoA hydratase/isomerase family.</text>
</comment>
<dbReference type="GO" id="GO:0003824">
    <property type="term" value="F:catalytic activity"/>
    <property type="evidence" value="ECO:0007669"/>
    <property type="project" value="UniProtKB-ARBA"/>
</dbReference>
<dbReference type="GO" id="GO:0008300">
    <property type="term" value="P:isoprenoid catabolic process"/>
    <property type="evidence" value="ECO:0007669"/>
    <property type="project" value="TreeGrafter"/>
</dbReference>
<accession>A0A2M9FZN1</accession>
<dbReference type="InterPro" id="IPR014748">
    <property type="entry name" value="Enoyl-CoA_hydra_C"/>
</dbReference>
<dbReference type="Pfam" id="PF00378">
    <property type="entry name" value="ECH_1"/>
    <property type="match status" value="1"/>
</dbReference>
<dbReference type="CDD" id="cd06558">
    <property type="entry name" value="crotonase-like"/>
    <property type="match status" value="1"/>
</dbReference>
<dbReference type="AlphaFoldDB" id="A0A2M9FZN1"/>
<name>A0A2M9FZN1_9PROT</name>
<dbReference type="Gene3D" id="3.90.226.10">
    <property type="entry name" value="2-enoyl-CoA Hydratase, Chain A, domain 1"/>
    <property type="match status" value="1"/>
</dbReference>
<organism evidence="3 4">
    <name type="scientific">Minwuia thermotolerans</name>
    <dbReference type="NCBI Taxonomy" id="2056226"/>
    <lineage>
        <taxon>Bacteria</taxon>
        <taxon>Pseudomonadati</taxon>
        <taxon>Pseudomonadota</taxon>
        <taxon>Alphaproteobacteria</taxon>
        <taxon>Minwuiales</taxon>
        <taxon>Minwuiaceae</taxon>
        <taxon>Minwuia</taxon>
    </lineage>
</organism>
<dbReference type="InterPro" id="IPR029045">
    <property type="entry name" value="ClpP/crotonase-like_dom_sf"/>
</dbReference>
<dbReference type="PANTHER" id="PTHR42964:SF1">
    <property type="entry name" value="POLYKETIDE BIOSYNTHESIS ENOYL-COA HYDRATASE PKSH-RELATED"/>
    <property type="match status" value="1"/>
</dbReference>
<protein>
    <submittedName>
        <fullName evidence="3">Enoyl-CoA hydratase</fullName>
    </submittedName>
</protein>
<dbReference type="EMBL" id="PHIG01000038">
    <property type="protein sequence ID" value="PJK28910.1"/>
    <property type="molecule type" value="Genomic_DNA"/>
</dbReference>
<evidence type="ECO:0000313" key="4">
    <source>
        <dbReference type="Proteomes" id="UP000229498"/>
    </source>
</evidence>
<dbReference type="SUPFAM" id="SSF52096">
    <property type="entry name" value="ClpP/crotonase"/>
    <property type="match status" value="1"/>
</dbReference>
<reference evidence="3 4" key="1">
    <citation type="submission" date="2017-11" db="EMBL/GenBank/DDBJ databases">
        <title>Draft genome sequence of Rhizobiales bacterium SY3-13.</title>
        <authorList>
            <person name="Sun C."/>
        </authorList>
    </citation>
    <scope>NUCLEOTIDE SEQUENCE [LARGE SCALE GENOMIC DNA]</scope>
    <source>
        <strain evidence="3 4">SY3-13</strain>
    </source>
</reference>
<dbReference type="Proteomes" id="UP000229498">
    <property type="component" value="Unassembled WGS sequence"/>
</dbReference>
<gene>
    <name evidence="3" type="ORF">CVT23_14875</name>
</gene>
<evidence type="ECO:0000256" key="2">
    <source>
        <dbReference type="SAM" id="MobiDB-lite"/>
    </source>
</evidence>
<feature type="compositionally biased region" description="Basic residues" evidence="2">
    <location>
        <begin position="1"/>
        <end position="11"/>
    </location>
</feature>
<feature type="region of interest" description="Disordered" evidence="2">
    <location>
        <begin position="1"/>
        <end position="35"/>
    </location>
</feature>
<sequence length="332" mass="36027">MVAAGPRRRERSRGLSPGWPERPKRINSAPPKGRSDLTNYPDFEFIRLARVGTRAWLTFNRPEARNALTHRMMEEIGEALAAVRADAEARVLILRGAGGSFSAGGDLNAMQEMPPAPAPGEADPLFQPYRFFGDVLRDLDRMPIPVVAVVEGGAAGGGFGMTCCADVAIIRADAKFALPEPKVGFIPSQILPFIARRIGAGQLRRIAVLGQRIGGEEAFRLGVGHYLARTETETEEILAAVLDEVDRNDPAAVAAVKEIVLMTEEAALDETLDKAAQHLIRLLRRPEAPAGMRAFLNKQPPPWLARAREMNGAGRKQPHPVQSRASPDGSDN</sequence>
<dbReference type="Gene3D" id="1.10.12.10">
    <property type="entry name" value="Lyase 2-enoyl-coa Hydratase, Chain A, domain 2"/>
    <property type="match status" value="1"/>
</dbReference>
<evidence type="ECO:0000313" key="3">
    <source>
        <dbReference type="EMBL" id="PJK28910.1"/>
    </source>
</evidence>
<dbReference type="PANTHER" id="PTHR42964">
    <property type="entry name" value="ENOYL-COA HYDRATASE"/>
    <property type="match status" value="1"/>
</dbReference>
<proteinExistence type="inferred from homology"/>
<feature type="region of interest" description="Disordered" evidence="2">
    <location>
        <begin position="292"/>
        <end position="332"/>
    </location>
</feature>
<comment type="caution">
    <text evidence="3">The sequence shown here is derived from an EMBL/GenBank/DDBJ whole genome shotgun (WGS) entry which is preliminary data.</text>
</comment>
<dbReference type="OrthoDB" id="9795613at2"/>
<dbReference type="InterPro" id="IPR001753">
    <property type="entry name" value="Enoyl-CoA_hydra/iso"/>
</dbReference>
<keyword evidence="4" id="KW-1185">Reference proteome</keyword>